<proteinExistence type="predicted"/>
<organism evidence="7 8">
    <name type="scientific">Thalassorhabdus alkalitolerans</name>
    <dbReference type="NCBI Taxonomy" id="2282697"/>
    <lineage>
        <taxon>Bacteria</taxon>
        <taxon>Bacillati</taxon>
        <taxon>Bacillota</taxon>
        <taxon>Bacilli</taxon>
        <taxon>Bacillales</taxon>
        <taxon>Bacillaceae</taxon>
        <taxon>Thalassorhabdus</taxon>
    </lineage>
</organism>
<dbReference type="PANTHER" id="PTHR14226:SF76">
    <property type="entry name" value="NTE FAMILY PROTEIN RSSA"/>
    <property type="match status" value="1"/>
</dbReference>
<keyword evidence="3 4" id="KW-0443">Lipid metabolism</keyword>
<feature type="short sequence motif" description="DGA/G" evidence="4">
    <location>
        <begin position="155"/>
        <end position="157"/>
    </location>
</feature>
<protein>
    <submittedName>
        <fullName evidence="7">Patatin-like phospholipase family protein</fullName>
    </submittedName>
</protein>
<evidence type="ECO:0000256" key="2">
    <source>
        <dbReference type="ARBA" id="ARBA00022963"/>
    </source>
</evidence>
<keyword evidence="5" id="KW-1133">Transmembrane helix</keyword>
<feature type="transmembrane region" description="Helical" evidence="5">
    <location>
        <begin position="35"/>
        <end position="54"/>
    </location>
</feature>
<gene>
    <name evidence="7" type="ORF">ACFPU1_05655</name>
</gene>
<dbReference type="PANTHER" id="PTHR14226">
    <property type="entry name" value="NEUROPATHY TARGET ESTERASE/SWISS CHEESE D.MELANOGASTER"/>
    <property type="match status" value="1"/>
</dbReference>
<dbReference type="PROSITE" id="PS51635">
    <property type="entry name" value="PNPLA"/>
    <property type="match status" value="1"/>
</dbReference>
<evidence type="ECO:0000256" key="1">
    <source>
        <dbReference type="ARBA" id="ARBA00022801"/>
    </source>
</evidence>
<name>A0ABW0YPI6_9BACI</name>
<dbReference type="Pfam" id="PF01734">
    <property type="entry name" value="Patatin"/>
    <property type="match status" value="1"/>
</dbReference>
<keyword evidence="5" id="KW-0812">Transmembrane</keyword>
<evidence type="ECO:0000256" key="4">
    <source>
        <dbReference type="PROSITE-ProRule" id="PRU01161"/>
    </source>
</evidence>
<sequence length="266" mass="29643">MEKQQPLIGLALGSGGVRGFAHIGVIKTLLKHEIPIHFVAGSSMGALVGAMYGAGHSIENMEKMAVMFRRKFYIDFTVPKMGLITGKRLKELIYMLSKQKNIEDLKVPVHIVATDLKSGERVVFKKGPVADAVRASISIPGIFIPEKIDGRLLVDGGVIDRVPASVVKEMGADLTIAVDVSFYERETEISSIYDVIMQSMEIMGRQLLQYREIEADIMIRPITKYYNSIVFEEVNELIALGEKAAEGQIHHIKEMLTKWREKNNGI</sequence>
<reference evidence="8" key="1">
    <citation type="journal article" date="2019" name="Int. J. Syst. Evol. Microbiol.">
        <title>The Global Catalogue of Microorganisms (GCM) 10K type strain sequencing project: providing services to taxonomists for standard genome sequencing and annotation.</title>
        <authorList>
            <consortium name="The Broad Institute Genomics Platform"/>
            <consortium name="The Broad Institute Genome Sequencing Center for Infectious Disease"/>
            <person name="Wu L."/>
            <person name="Ma J."/>
        </authorList>
    </citation>
    <scope>NUCLEOTIDE SEQUENCE [LARGE SCALE GENOMIC DNA]</scope>
    <source>
        <strain evidence="8">CECT 7184</strain>
    </source>
</reference>
<comment type="caution">
    <text evidence="4">Lacks conserved residue(s) required for the propagation of feature annotation.</text>
</comment>
<dbReference type="InterPro" id="IPR050301">
    <property type="entry name" value="NTE"/>
</dbReference>
<dbReference type="Proteomes" id="UP001596142">
    <property type="component" value="Unassembled WGS sequence"/>
</dbReference>
<keyword evidence="8" id="KW-1185">Reference proteome</keyword>
<feature type="active site" description="Nucleophile" evidence="4">
    <location>
        <position position="43"/>
    </location>
</feature>
<evidence type="ECO:0000256" key="3">
    <source>
        <dbReference type="ARBA" id="ARBA00023098"/>
    </source>
</evidence>
<keyword evidence="5" id="KW-0472">Membrane</keyword>
<evidence type="ECO:0000313" key="7">
    <source>
        <dbReference type="EMBL" id="MFC5712259.1"/>
    </source>
</evidence>
<dbReference type="EMBL" id="JBHSOZ010000003">
    <property type="protein sequence ID" value="MFC5712259.1"/>
    <property type="molecule type" value="Genomic_DNA"/>
</dbReference>
<comment type="caution">
    <text evidence="7">The sequence shown here is derived from an EMBL/GenBank/DDBJ whole genome shotgun (WGS) entry which is preliminary data.</text>
</comment>
<dbReference type="InterPro" id="IPR002641">
    <property type="entry name" value="PNPLA_dom"/>
</dbReference>
<dbReference type="Gene3D" id="3.40.1090.10">
    <property type="entry name" value="Cytosolic phospholipase A2 catalytic domain"/>
    <property type="match status" value="1"/>
</dbReference>
<evidence type="ECO:0000256" key="5">
    <source>
        <dbReference type="SAM" id="Phobius"/>
    </source>
</evidence>
<keyword evidence="1 4" id="KW-0378">Hydrolase</keyword>
<dbReference type="SUPFAM" id="SSF52151">
    <property type="entry name" value="FabD/lysophospholipase-like"/>
    <property type="match status" value="1"/>
</dbReference>
<evidence type="ECO:0000313" key="8">
    <source>
        <dbReference type="Proteomes" id="UP001596142"/>
    </source>
</evidence>
<keyword evidence="2 4" id="KW-0442">Lipid degradation</keyword>
<dbReference type="RefSeq" id="WP_385939342.1">
    <property type="nucleotide sequence ID" value="NZ_JBHSOZ010000003.1"/>
</dbReference>
<accession>A0ABW0YPI6</accession>
<feature type="domain" description="PNPLA" evidence="6">
    <location>
        <begin position="10"/>
        <end position="168"/>
    </location>
</feature>
<evidence type="ECO:0000259" key="6">
    <source>
        <dbReference type="PROSITE" id="PS51635"/>
    </source>
</evidence>
<dbReference type="InterPro" id="IPR016035">
    <property type="entry name" value="Acyl_Trfase/lysoPLipase"/>
</dbReference>
<feature type="short sequence motif" description="GXSXG" evidence="4">
    <location>
        <begin position="41"/>
        <end position="45"/>
    </location>
</feature>
<feature type="active site" description="Proton acceptor" evidence="4">
    <location>
        <position position="155"/>
    </location>
</feature>